<feature type="signal peptide" evidence="2">
    <location>
        <begin position="1"/>
        <end position="20"/>
    </location>
</feature>
<dbReference type="Gene3D" id="3.30.379.10">
    <property type="entry name" value="Chitobiase/beta-hexosaminidase domain 2-like"/>
    <property type="match status" value="1"/>
</dbReference>
<evidence type="ECO:0000313" key="4">
    <source>
        <dbReference type="Proteomes" id="UP000234752"/>
    </source>
</evidence>
<name>A0A2K9NFT4_9PROT</name>
<dbReference type="KEGG" id="ncb:C0V82_15895"/>
<evidence type="ECO:0000256" key="1">
    <source>
        <dbReference type="ARBA" id="ARBA00022801"/>
    </source>
</evidence>
<dbReference type="PANTHER" id="PTHR37842">
    <property type="match status" value="1"/>
</dbReference>
<gene>
    <name evidence="3" type="ORF">C0V82_15895</name>
</gene>
<dbReference type="InterPro" id="IPR029018">
    <property type="entry name" value="Hex-like_dom2"/>
</dbReference>
<dbReference type="GO" id="GO:0005975">
    <property type="term" value="P:carbohydrate metabolic process"/>
    <property type="evidence" value="ECO:0007669"/>
    <property type="project" value="UniProtKB-ARBA"/>
</dbReference>
<evidence type="ECO:0000256" key="2">
    <source>
        <dbReference type="SAM" id="SignalP"/>
    </source>
</evidence>
<keyword evidence="4" id="KW-1185">Reference proteome</keyword>
<dbReference type="GO" id="GO:0016787">
    <property type="term" value="F:hydrolase activity"/>
    <property type="evidence" value="ECO:0007669"/>
    <property type="project" value="UniProtKB-KW"/>
</dbReference>
<protein>
    <submittedName>
        <fullName evidence="3">Uncharacterized protein</fullName>
    </submittedName>
</protein>
<dbReference type="AlphaFoldDB" id="A0A2K9NFT4"/>
<dbReference type="PANTHER" id="PTHR37842:SF2">
    <property type="entry name" value="GYLCOSYL HYDROLASE 115 C-TERMINAL DOMAIN-CONTAINING PROTEIN"/>
    <property type="match status" value="1"/>
</dbReference>
<sequence length="192" mass="20105">MALAQRLAFCLLLLCGAANAANPDPWVSSQPMEQGFALSVRGQPVPIRHDMQDHPVVAIAAADLASDLAKVTGGYPMLLGTDDRAGSRQEVWIGTLGWSRPIDALVAAGRVQVGDLTGAWESFIITTVTDPAPGVKNALVIIGSDRRGTAYGAYELSRAIGVSPGSGGRMWCQRDGPIFTSPPVSGGSGRHR</sequence>
<dbReference type="RefSeq" id="WP_102113472.1">
    <property type="nucleotide sequence ID" value="NZ_CP025612.1"/>
</dbReference>
<reference evidence="3 4" key="1">
    <citation type="submission" date="2017-12" db="EMBL/GenBank/DDBJ databases">
        <title>Genomes of bacteria within cyanobacterial aggregates.</title>
        <authorList>
            <person name="Cai H."/>
        </authorList>
    </citation>
    <scope>NUCLEOTIDE SEQUENCE [LARGE SCALE GENOMIC DNA]</scope>
    <source>
        <strain evidence="3 4">TH16</strain>
    </source>
</reference>
<accession>A0A2K9NFT4</accession>
<dbReference type="Proteomes" id="UP000234752">
    <property type="component" value="Chromosome eg_2"/>
</dbReference>
<organism evidence="3 4">
    <name type="scientific">Niveispirillum cyanobacteriorum</name>
    <dbReference type="NCBI Taxonomy" id="1612173"/>
    <lineage>
        <taxon>Bacteria</taxon>
        <taxon>Pseudomonadati</taxon>
        <taxon>Pseudomonadota</taxon>
        <taxon>Alphaproteobacteria</taxon>
        <taxon>Rhodospirillales</taxon>
        <taxon>Azospirillaceae</taxon>
        <taxon>Niveispirillum</taxon>
    </lineage>
</organism>
<dbReference type="SUPFAM" id="SSF55545">
    <property type="entry name" value="beta-N-acetylhexosaminidase-like domain"/>
    <property type="match status" value="1"/>
</dbReference>
<dbReference type="OrthoDB" id="8727830at2"/>
<proteinExistence type="predicted"/>
<keyword evidence="2" id="KW-0732">Signal</keyword>
<feature type="chain" id="PRO_5014739687" evidence="2">
    <location>
        <begin position="21"/>
        <end position="192"/>
    </location>
</feature>
<keyword evidence="1" id="KW-0378">Hydrolase</keyword>
<evidence type="ECO:0000313" key="3">
    <source>
        <dbReference type="EMBL" id="AUN31917.1"/>
    </source>
</evidence>
<dbReference type="EMBL" id="CP025612">
    <property type="protein sequence ID" value="AUN31917.1"/>
    <property type="molecule type" value="Genomic_DNA"/>
</dbReference>